<feature type="non-terminal residue" evidence="17">
    <location>
        <position position="503"/>
    </location>
</feature>
<sequence length="503" mass="58270">EAMAIMLISSILVVLVILYFYLTKNYNYWQKRKVPCPDGILPGVGHFWNFIIMKNSFSECCRKIYNANRNHSMVGIYNFMSPSLMILEPELIKTVMQTNFVNFHENSHKIDPDLDPLLANNPFFTYGEKWITGRKRLTYAFSSMRLKILLESVKQICEQFENFLDKKLSKVGKIELELKELFARFTAQVVSNAGFGVDGLSFDEKKEHESFYAMVKSFLEPSSLNNITFMLVFFLPSLNKIFRTPFLPKRIDHFFRTIITDVMEQRRTEDKHRNDFLQLMDELERVEGNKIDMNVLISHATSFFIDGYETSSTVLSFVGFQLANNPDVQTKLREEVISVLNKYEDVITYDALKDMTYMDQVISESQRIIPTIGILKKICTKETELRGSDGIACHIERGMQILIPVNGLQVDPRYWEHPEVFDPDRFGPDRKHNIERFTFLPFGEGPRICVGMRMAQLQMKACLAVFLRKYSLELSPKTRVPLEMVATHILAAAKGGLWAFIRP</sequence>
<dbReference type="GO" id="GO:0005506">
    <property type="term" value="F:iron ion binding"/>
    <property type="evidence" value="ECO:0007669"/>
    <property type="project" value="InterPro"/>
</dbReference>
<dbReference type="GO" id="GO:0016705">
    <property type="term" value="F:oxidoreductase activity, acting on paired donors, with incorporation or reduction of molecular oxygen"/>
    <property type="evidence" value="ECO:0007669"/>
    <property type="project" value="InterPro"/>
</dbReference>
<reference evidence="17 18" key="1">
    <citation type="journal article" date="2010" name="Science">
        <title>Genomic comparison of the ants Camponotus floridanus and Harpegnathos saltator.</title>
        <authorList>
            <person name="Bonasio R."/>
            <person name="Zhang G."/>
            <person name="Ye C."/>
            <person name="Mutti N.S."/>
            <person name="Fang X."/>
            <person name="Qin N."/>
            <person name="Donahue G."/>
            <person name="Yang P."/>
            <person name="Li Q."/>
            <person name="Li C."/>
            <person name="Zhang P."/>
            <person name="Huang Z."/>
            <person name="Berger S.L."/>
            <person name="Reinberg D."/>
            <person name="Wang J."/>
            <person name="Liebig J."/>
        </authorList>
    </citation>
    <scope>NUCLEOTIDE SEQUENCE [LARGE SCALE GENOMIC DNA]</scope>
    <source>
        <strain evidence="18">C129</strain>
    </source>
</reference>
<dbReference type="Proteomes" id="UP000000311">
    <property type="component" value="Unassembled WGS sequence"/>
</dbReference>
<evidence type="ECO:0000256" key="15">
    <source>
        <dbReference type="RuleBase" id="RU000461"/>
    </source>
</evidence>
<dbReference type="PRINTS" id="PR00385">
    <property type="entry name" value="P450"/>
</dbReference>
<keyword evidence="9" id="KW-0492">Microsome</keyword>
<evidence type="ECO:0000256" key="16">
    <source>
        <dbReference type="SAM" id="Phobius"/>
    </source>
</evidence>
<keyword evidence="16" id="KW-1133">Transmembrane helix</keyword>
<keyword evidence="10 15" id="KW-0560">Oxidoreductase</keyword>
<keyword evidence="12 15" id="KW-0503">Monooxygenase</keyword>
<dbReference type="SUPFAM" id="SSF48264">
    <property type="entry name" value="Cytochrome P450"/>
    <property type="match status" value="1"/>
</dbReference>
<gene>
    <name evidence="17" type="ORF">EAG_09778</name>
</gene>
<evidence type="ECO:0000256" key="7">
    <source>
        <dbReference type="ARBA" id="ARBA00022723"/>
    </source>
</evidence>
<dbReference type="InterPro" id="IPR036396">
    <property type="entry name" value="Cyt_P450_sf"/>
</dbReference>
<evidence type="ECO:0000256" key="10">
    <source>
        <dbReference type="ARBA" id="ARBA00023002"/>
    </source>
</evidence>
<organism evidence="18">
    <name type="scientific">Camponotus floridanus</name>
    <name type="common">Florida carpenter ant</name>
    <dbReference type="NCBI Taxonomy" id="104421"/>
    <lineage>
        <taxon>Eukaryota</taxon>
        <taxon>Metazoa</taxon>
        <taxon>Ecdysozoa</taxon>
        <taxon>Arthropoda</taxon>
        <taxon>Hexapoda</taxon>
        <taxon>Insecta</taxon>
        <taxon>Pterygota</taxon>
        <taxon>Neoptera</taxon>
        <taxon>Endopterygota</taxon>
        <taxon>Hymenoptera</taxon>
        <taxon>Apocrita</taxon>
        <taxon>Aculeata</taxon>
        <taxon>Formicoidea</taxon>
        <taxon>Formicidae</taxon>
        <taxon>Formicinae</taxon>
        <taxon>Camponotus</taxon>
    </lineage>
</organism>
<dbReference type="InParanoid" id="E2A9U6"/>
<name>E2A9U6_CAMFO</name>
<dbReference type="PRINTS" id="PR00463">
    <property type="entry name" value="EP450I"/>
</dbReference>
<dbReference type="CDD" id="cd11056">
    <property type="entry name" value="CYP6-like"/>
    <property type="match status" value="1"/>
</dbReference>
<dbReference type="Pfam" id="PF00067">
    <property type="entry name" value="p450"/>
    <property type="match status" value="1"/>
</dbReference>
<dbReference type="OrthoDB" id="2789670at2759"/>
<keyword evidence="6 14" id="KW-0349">Heme</keyword>
<dbReference type="Gene3D" id="1.10.630.10">
    <property type="entry name" value="Cytochrome P450"/>
    <property type="match status" value="1"/>
</dbReference>
<evidence type="ECO:0000256" key="2">
    <source>
        <dbReference type="ARBA" id="ARBA00003690"/>
    </source>
</evidence>
<evidence type="ECO:0000313" key="18">
    <source>
        <dbReference type="Proteomes" id="UP000000311"/>
    </source>
</evidence>
<dbReference type="PROSITE" id="PS00086">
    <property type="entry name" value="CYTOCHROME_P450"/>
    <property type="match status" value="1"/>
</dbReference>
<dbReference type="STRING" id="104421.E2A9U6"/>
<dbReference type="FunCoup" id="E2A9U6">
    <property type="interactions" value="15"/>
</dbReference>
<proteinExistence type="inferred from homology"/>
<comment type="function">
    <text evidence="2">May be involved in the metabolism of insect hormones and in the breakdown of synthetic insecticides.</text>
</comment>
<dbReference type="EMBL" id="GL437937">
    <property type="protein sequence ID" value="EFN69793.1"/>
    <property type="molecule type" value="Genomic_DNA"/>
</dbReference>
<evidence type="ECO:0000256" key="11">
    <source>
        <dbReference type="ARBA" id="ARBA00023004"/>
    </source>
</evidence>
<evidence type="ECO:0000256" key="12">
    <source>
        <dbReference type="ARBA" id="ARBA00023033"/>
    </source>
</evidence>
<dbReference type="GO" id="GO:0020037">
    <property type="term" value="F:heme binding"/>
    <property type="evidence" value="ECO:0007669"/>
    <property type="project" value="InterPro"/>
</dbReference>
<evidence type="ECO:0000256" key="6">
    <source>
        <dbReference type="ARBA" id="ARBA00022617"/>
    </source>
</evidence>
<dbReference type="FunFam" id="1.10.630.10:FF:000042">
    <property type="entry name" value="Cytochrome P450"/>
    <property type="match status" value="1"/>
</dbReference>
<keyword evidence="11 14" id="KW-0408">Iron</keyword>
<keyword evidence="18" id="KW-1185">Reference proteome</keyword>
<keyword evidence="16" id="KW-0812">Transmembrane</keyword>
<dbReference type="InterPro" id="IPR017972">
    <property type="entry name" value="Cyt_P450_CS"/>
</dbReference>
<comment type="similarity">
    <text evidence="5 15">Belongs to the cytochrome P450 family.</text>
</comment>
<dbReference type="InterPro" id="IPR002401">
    <property type="entry name" value="Cyt_P450_E_grp-I"/>
</dbReference>
<dbReference type="AlphaFoldDB" id="E2A9U6"/>
<accession>E2A9U6</accession>
<comment type="cofactor">
    <cofactor evidence="1 14">
        <name>heme</name>
        <dbReference type="ChEBI" id="CHEBI:30413"/>
    </cofactor>
</comment>
<evidence type="ECO:0000256" key="14">
    <source>
        <dbReference type="PIRSR" id="PIRSR602401-1"/>
    </source>
</evidence>
<evidence type="ECO:0000256" key="9">
    <source>
        <dbReference type="ARBA" id="ARBA00022848"/>
    </source>
</evidence>
<dbReference type="InterPro" id="IPR050476">
    <property type="entry name" value="Insect_CytP450_Detox"/>
</dbReference>
<comment type="subcellular location">
    <subcellularLocation>
        <location evidence="4">Endoplasmic reticulum membrane</location>
        <topology evidence="4">Peripheral membrane protein</topology>
    </subcellularLocation>
    <subcellularLocation>
        <location evidence="3">Microsome membrane</location>
        <topology evidence="3">Peripheral membrane protein</topology>
    </subcellularLocation>
</comment>
<dbReference type="PANTHER" id="PTHR24292:SF84">
    <property type="entry name" value="CYTOCHROME P450 28A5-RELATED"/>
    <property type="match status" value="1"/>
</dbReference>
<evidence type="ECO:0000256" key="5">
    <source>
        <dbReference type="ARBA" id="ARBA00010617"/>
    </source>
</evidence>
<keyword evidence="7 14" id="KW-0479">Metal-binding</keyword>
<keyword evidence="13 16" id="KW-0472">Membrane</keyword>
<evidence type="ECO:0000256" key="8">
    <source>
        <dbReference type="ARBA" id="ARBA00022824"/>
    </source>
</evidence>
<evidence type="ECO:0000313" key="17">
    <source>
        <dbReference type="EMBL" id="EFN69793.1"/>
    </source>
</evidence>
<feature type="non-terminal residue" evidence="17">
    <location>
        <position position="1"/>
    </location>
</feature>
<protein>
    <submittedName>
        <fullName evidence="17">Cytochrome P450 9e2</fullName>
    </submittedName>
</protein>
<evidence type="ECO:0000256" key="1">
    <source>
        <dbReference type="ARBA" id="ARBA00001971"/>
    </source>
</evidence>
<dbReference type="InterPro" id="IPR001128">
    <property type="entry name" value="Cyt_P450"/>
</dbReference>
<evidence type="ECO:0000256" key="3">
    <source>
        <dbReference type="ARBA" id="ARBA00004174"/>
    </source>
</evidence>
<dbReference type="OMA" id="EGPRMCA"/>
<keyword evidence="8" id="KW-0256">Endoplasmic reticulum</keyword>
<dbReference type="GO" id="GO:0004497">
    <property type="term" value="F:monooxygenase activity"/>
    <property type="evidence" value="ECO:0007669"/>
    <property type="project" value="UniProtKB-KW"/>
</dbReference>
<evidence type="ECO:0000256" key="13">
    <source>
        <dbReference type="ARBA" id="ARBA00023136"/>
    </source>
</evidence>
<feature type="binding site" description="axial binding residue" evidence="14">
    <location>
        <position position="449"/>
    </location>
    <ligand>
        <name>heme</name>
        <dbReference type="ChEBI" id="CHEBI:30413"/>
    </ligand>
    <ligandPart>
        <name>Fe</name>
        <dbReference type="ChEBI" id="CHEBI:18248"/>
    </ligandPart>
</feature>
<evidence type="ECO:0000256" key="4">
    <source>
        <dbReference type="ARBA" id="ARBA00004406"/>
    </source>
</evidence>
<dbReference type="GO" id="GO:0005789">
    <property type="term" value="C:endoplasmic reticulum membrane"/>
    <property type="evidence" value="ECO:0007669"/>
    <property type="project" value="UniProtKB-SubCell"/>
</dbReference>
<dbReference type="PANTHER" id="PTHR24292">
    <property type="entry name" value="CYTOCHROME P450"/>
    <property type="match status" value="1"/>
</dbReference>
<feature type="transmembrane region" description="Helical" evidence="16">
    <location>
        <begin position="6"/>
        <end position="23"/>
    </location>
</feature>